<evidence type="ECO:0000313" key="1">
    <source>
        <dbReference type="EMBL" id="PSR80573.1"/>
    </source>
</evidence>
<organism evidence="1 2">
    <name type="scientific">Coniella lustricola</name>
    <dbReference type="NCBI Taxonomy" id="2025994"/>
    <lineage>
        <taxon>Eukaryota</taxon>
        <taxon>Fungi</taxon>
        <taxon>Dikarya</taxon>
        <taxon>Ascomycota</taxon>
        <taxon>Pezizomycotina</taxon>
        <taxon>Sordariomycetes</taxon>
        <taxon>Sordariomycetidae</taxon>
        <taxon>Diaporthales</taxon>
        <taxon>Schizoparmaceae</taxon>
        <taxon>Coniella</taxon>
    </lineage>
</organism>
<evidence type="ECO:0000313" key="2">
    <source>
        <dbReference type="Proteomes" id="UP000241462"/>
    </source>
</evidence>
<keyword evidence="2" id="KW-1185">Reference proteome</keyword>
<reference evidence="1 2" key="1">
    <citation type="journal article" date="2018" name="Mycol. Prog.">
        <title>Coniella lustricola, a new species from submerged detritus.</title>
        <authorList>
            <person name="Raudabaugh D.B."/>
            <person name="Iturriaga T."/>
            <person name="Carver A."/>
            <person name="Mondo S."/>
            <person name="Pangilinan J."/>
            <person name="Lipzen A."/>
            <person name="He G."/>
            <person name="Amirebrahimi M."/>
            <person name="Grigoriev I.V."/>
            <person name="Miller A.N."/>
        </authorList>
    </citation>
    <scope>NUCLEOTIDE SEQUENCE [LARGE SCALE GENOMIC DNA]</scope>
    <source>
        <strain evidence="1 2">B22-T-1</strain>
    </source>
</reference>
<protein>
    <submittedName>
        <fullName evidence="1">Uncharacterized protein</fullName>
    </submittedName>
</protein>
<dbReference type="InParanoid" id="A0A2T3A0G5"/>
<accession>A0A2T3A0G5</accession>
<sequence length="205" mass="22287">MAPIRVGANHPARTPISVTDQEISTYRSISRAIAVIIVAGYMWCDPRAICAVQPAPSIRWAASSFLPPPRVLRQDQWWRDKSTCMAFVTSGSSSCCLQDDAVAYGSTCVERYCQHGNIAHRHHSASRSSSSSSSFAGALDIAKRDAANWGFAPQDAAVLGMDPSFVCASAEMRSGLLWDCGICHVCTSAAQRVEEHPTQRKTRRA</sequence>
<proteinExistence type="predicted"/>
<gene>
    <name evidence="1" type="ORF">BD289DRAFT_61255</name>
</gene>
<dbReference type="Proteomes" id="UP000241462">
    <property type="component" value="Unassembled WGS sequence"/>
</dbReference>
<dbReference type="EMBL" id="KZ678525">
    <property type="protein sequence ID" value="PSR80573.1"/>
    <property type="molecule type" value="Genomic_DNA"/>
</dbReference>
<name>A0A2T3A0G5_9PEZI</name>
<dbReference type="AlphaFoldDB" id="A0A2T3A0G5"/>